<gene>
    <name evidence="3" type="ORF">LEQ_0179c</name>
</gene>
<dbReference type="RefSeq" id="WP_023860446.1">
    <property type="nucleotide sequence ID" value="NZ_AWWH01000193.1"/>
</dbReference>
<dbReference type="PANTHER" id="PTHR34985">
    <property type="entry name" value="SLR0554 PROTEIN"/>
    <property type="match status" value="1"/>
</dbReference>
<protein>
    <recommendedName>
        <fullName evidence="2">Virulence-associated protein E-like domain-containing protein</fullName>
    </recommendedName>
</protein>
<reference evidence="3 4" key="1">
    <citation type="journal article" date="2014" name="Genome Announc.">
        <title>The Genome of the Predominant Equine Lactobacillus Species, Lactobacillus equi, Is Reflective of Its Lifestyle Adaptations to an Herbivorous Host.</title>
        <authorList>
            <person name="O'Donnell M.M."/>
            <person name="Harris H.M."/>
            <person name="O'Toole P.W."/>
            <person name="Ross R.P."/>
        </authorList>
    </citation>
    <scope>NUCLEOTIDE SEQUENCE [LARGE SCALE GENOMIC DNA]</scope>
    <source>
        <strain evidence="3 4">DPC 6820</strain>
    </source>
</reference>
<dbReference type="Pfam" id="PF05272">
    <property type="entry name" value="VapE-like_dom"/>
    <property type="match status" value="1"/>
</dbReference>
<proteinExistence type="predicted"/>
<organism evidence="3 4">
    <name type="scientific">Ligilactobacillus equi DPC 6820</name>
    <dbReference type="NCBI Taxonomy" id="1392007"/>
    <lineage>
        <taxon>Bacteria</taxon>
        <taxon>Bacillati</taxon>
        <taxon>Bacillota</taxon>
        <taxon>Bacilli</taxon>
        <taxon>Lactobacillales</taxon>
        <taxon>Lactobacillaceae</taxon>
        <taxon>Ligilactobacillus</taxon>
    </lineage>
</organism>
<sequence length="486" mass="56001">MRQPSAEMQKFINKHNGDPMKIKKRKQETKSKAIVPTEAFNLPTWFEDGVFTKGAVNKKGVRSLRGVSESSIKNIILILKNDPKAPKPFYDEFSELLMYADDKGRYIPWDKPNSNILKYYIESNFDYTPTPSTVDIGVRAYAMQYNTRNLVKERVETVTWDGIPRIESLFVDFLGAPNSHYTKEITKRWFTGMIKRVYEPGCKFELVPVLYGGQGIGKSDLVSSIFPNSFVDNLGSMKDKDDLLKLNSKMVAEISELKAFNASSTDEIKNFISSRNDNYRSPYGETTKDHARKTVFIGTTNKPTFLKDDTGERRFYPIWCNGDAATKNPHKVDDSYMLQALAEAKALYTAGYKHYIDIKEDSELVEIAKEEQERAKEKSMVDDEIEQYLESTTPPDYEEKYFKLSLDDKRSIYEQSMSEAPAVWIKIPYVTTKDIWAVGLKQDPDKMTIRGKNSDSKMINDWMLAKDNWAYTQWIRGVKKKGYTRK</sequence>
<evidence type="ECO:0000256" key="1">
    <source>
        <dbReference type="SAM" id="Coils"/>
    </source>
</evidence>
<name>V7HVT8_9LACO</name>
<dbReference type="PANTHER" id="PTHR34985:SF1">
    <property type="entry name" value="SLR0554 PROTEIN"/>
    <property type="match status" value="1"/>
</dbReference>
<evidence type="ECO:0000313" key="4">
    <source>
        <dbReference type="Proteomes" id="UP000018559"/>
    </source>
</evidence>
<evidence type="ECO:0000259" key="2">
    <source>
        <dbReference type="Pfam" id="PF05272"/>
    </source>
</evidence>
<comment type="caution">
    <text evidence="3">The sequence shown here is derived from an EMBL/GenBank/DDBJ whole genome shotgun (WGS) entry which is preliminary data.</text>
</comment>
<dbReference type="Proteomes" id="UP000018559">
    <property type="component" value="Unassembled WGS sequence"/>
</dbReference>
<dbReference type="InterPro" id="IPR007936">
    <property type="entry name" value="VapE-like_dom"/>
</dbReference>
<dbReference type="EMBL" id="AWWH01000193">
    <property type="protein sequence ID" value="ETA73333.1"/>
    <property type="molecule type" value="Genomic_DNA"/>
</dbReference>
<keyword evidence="4" id="KW-1185">Reference proteome</keyword>
<feature type="domain" description="Virulence-associated protein E-like" evidence="2">
    <location>
        <begin position="156"/>
        <end position="373"/>
    </location>
</feature>
<evidence type="ECO:0000313" key="3">
    <source>
        <dbReference type="EMBL" id="ETA73333.1"/>
    </source>
</evidence>
<feature type="coiled-coil region" evidence="1">
    <location>
        <begin position="358"/>
        <end position="387"/>
    </location>
</feature>
<dbReference type="PATRIC" id="fig|1392007.3.peg.1867"/>
<keyword evidence="1" id="KW-0175">Coiled coil</keyword>
<accession>V7HVT8</accession>
<dbReference type="AlphaFoldDB" id="V7HVT8"/>